<evidence type="ECO:0000256" key="4">
    <source>
        <dbReference type="ARBA" id="ARBA00022475"/>
    </source>
</evidence>
<evidence type="ECO:0000256" key="1">
    <source>
        <dbReference type="ARBA" id="ARBA00004651"/>
    </source>
</evidence>
<comment type="caution">
    <text evidence="8">Lacks conserved residue(s) required for the propagation of feature annotation.</text>
</comment>
<name>A0A0E0D7F0_9ORYZ</name>
<dbReference type="PANTHER" id="PTHR33596:SF23">
    <property type="entry name" value="COLD-REGULATED 413 PLASMA MEMBRANE PROTEIN 2"/>
    <property type="match status" value="1"/>
</dbReference>
<dbReference type="PANTHER" id="PTHR33596">
    <property type="entry name" value="COLD-REGULATED 413 PLASMA MEMBRANE PROTEIN 2"/>
    <property type="match status" value="1"/>
</dbReference>
<evidence type="ECO:0000256" key="6">
    <source>
        <dbReference type="ARBA" id="ARBA00022989"/>
    </source>
</evidence>
<feature type="domain" description="Casparian strip membrane protein" evidence="9">
    <location>
        <begin position="219"/>
        <end position="346"/>
    </location>
</feature>
<evidence type="ECO:0000313" key="10">
    <source>
        <dbReference type="EnsemblPlants" id="OMERI03G32710.2"/>
    </source>
</evidence>
<proteinExistence type="inferred from homology"/>
<evidence type="ECO:0000259" key="9">
    <source>
        <dbReference type="Pfam" id="PF04535"/>
    </source>
</evidence>
<feature type="transmembrane region" description="Helical" evidence="8">
    <location>
        <begin position="106"/>
        <end position="121"/>
    </location>
</feature>
<protein>
    <recommendedName>
        <fullName evidence="8">CASP-like protein</fullName>
    </recommendedName>
</protein>
<dbReference type="AlphaFoldDB" id="A0A0E0D7F0"/>
<feature type="transmembrane region" description="Helical" evidence="8">
    <location>
        <begin position="339"/>
        <end position="359"/>
    </location>
</feature>
<feature type="transmembrane region" description="Helical" evidence="8">
    <location>
        <begin position="82"/>
        <end position="100"/>
    </location>
</feature>
<evidence type="ECO:0000256" key="2">
    <source>
        <dbReference type="ARBA" id="ARBA00005852"/>
    </source>
</evidence>
<keyword evidence="7 8" id="KW-0472">Membrane</keyword>
<dbReference type="STRING" id="40149.A0A0E0D7F0"/>
<dbReference type="Pfam" id="PF04535">
    <property type="entry name" value="CASP_dom"/>
    <property type="match status" value="1"/>
</dbReference>
<sequence length="361" mass="38928">MGKGFMSYLAMKTDAAGGEAAQAALIDADLQELGVAARKLANHALVLGGGLGFGTTFLKWLAFFAAVYLLILDRTNWKTNMLTALLVPYIFFTLPGGLFSLLRGEIGKWIAIIAVILRLFFPRHFPDWLELPGAVILLIAVAPNLFASTFRGDLVLVGIFICLIIGCYLLQEHIRASGGFRNAFRKGNGVSNSIGILLLFIYPVWALNRERAGAGAVGSAGSLGLRVGQAVFSSASLLFMSVGVEFFSYTAFCFLVTIMGLVIPWSCTLAMIDVYSILVGCPLRVPGIMVIVVIGDWVLAILSLAAASSSAAVIDLLLQFHGSHCSPRFCGRYQLSAMMAFLSWFLTAASSLFNLWFIASR</sequence>
<accession>A0A0E0D7F0</accession>
<organism evidence="10">
    <name type="scientific">Oryza meridionalis</name>
    <dbReference type="NCBI Taxonomy" id="40149"/>
    <lineage>
        <taxon>Eukaryota</taxon>
        <taxon>Viridiplantae</taxon>
        <taxon>Streptophyta</taxon>
        <taxon>Embryophyta</taxon>
        <taxon>Tracheophyta</taxon>
        <taxon>Spermatophyta</taxon>
        <taxon>Magnoliopsida</taxon>
        <taxon>Liliopsida</taxon>
        <taxon>Poales</taxon>
        <taxon>Poaceae</taxon>
        <taxon>BOP clade</taxon>
        <taxon>Oryzoideae</taxon>
        <taxon>Oryzeae</taxon>
        <taxon>Oryzinae</taxon>
        <taxon>Oryza</taxon>
    </lineage>
</organism>
<evidence type="ECO:0000256" key="7">
    <source>
        <dbReference type="ARBA" id="ARBA00023136"/>
    </source>
</evidence>
<evidence type="ECO:0000256" key="3">
    <source>
        <dbReference type="ARBA" id="ARBA00007651"/>
    </source>
</evidence>
<dbReference type="Pfam" id="PF05562">
    <property type="entry name" value="WCOR413"/>
    <property type="match status" value="1"/>
</dbReference>
<evidence type="ECO:0000256" key="5">
    <source>
        <dbReference type="ARBA" id="ARBA00022692"/>
    </source>
</evidence>
<keyword evidence="5 8" id="KW-0812">Transmembrane</keyword>
<keyword evidence="11" id="KW-1185">Reference proteome</keyword>
<keyword evidence="6 8" id="KW-1133">Transmembrane helix</keyword>
<feature type="transmembrane region" description="Helical" evidence="8">
    <location>
        <begin position="190"/>
        <end position="207"/>
    </location>
</feature>
<feature type="transmembrane region" description="Helical" evidence="8">
    <location>
        <begin position="128"/>
        <end position="146"/>
    </location>
</feature>
<comment type="subunit">
    <text evidence="8">Homodimer and heterodimers.</text>
</comment>
<keyword evidence="4 8" id="KW-1003">Cell membrane</keyword>
<dbReference type="Gramene" id="OMERI03G32710.2">
    <property type="protein sequence ID" value="OMERI03G32710.2"/>
    <property type="gene ID" value="OMERI03G32710"/>
</dbReference>
<feature type="transmembrane region" description="Helical" evidence="8">
    <location>
        <begin position="44"/>
        <end position="70"/>
    </location>
</feature>
<reference evidence="10" key="1">
    <citation type="submission" date="2015-04" db="UniProtKB">
        <authorList>
            <consortium name="EnsemblPlants"/>
        </authorList>
    </citation>
    <scope>IDENTIFICATION</scope>
</reference>
<dbReference type="EnsemblPlants" id="OMERI03G32710.2">
    <property type="protein sequence ID" value="OMERI03G32710.2"/>
    <property type="gene ID" value="OMERI03G32710"/>
</dbReference>
<dbReference type="InterPro" id="IPR006702">
    <property type="entry name" value="CASP_dom"/>
</dbReference>
<feature type="transmembrane region" description="Helical" evidence="8">
    <location>
        <begin position="152"/>
        <end position="170"/>
    </location>
</feature>
<comment type="similarity">
    <text evidence="2">Belongs to the Cold-regulated 413 protein family.</text>
</comment>
<comment type="subcellular location">
    <subcellularLocation>
        <location evidence="1 8">Cell membrane</location>
        <topology evidence="1 8">Multi-pass membrane protein</topology>
    </subcellularLocation>
</comment>
<dbReference type="Proteomes" id="UP000008021">
    <property type="component" value="Chromosome 3"/>
</dbReference>
<evidence type="ECO:0000256" key="8">
    <source>
        <dbReference type="RuleBase" id="RU361233"/>
    </source>
</evidence>
<dbReference type="GO" id="GO:0005886">
    <property type="term" value="C:plasma membrane"/>
    <property type="evidence" value="ECO:0007669"/>
    <property type="project" value="UniProtKB-SubCell"/>
</dbReference>
<dbReference type="InterPro" id="IPR008892">
    <property type="entry name" value="COR413"/>
</dbReference>
<comment type="similarity">
    <text evidence="3 8">Belongs to the Casparian strip membrane proteins (CASP) family.</text>
</comment>
<evidence type="ECO:0000313" key="11">
    <source>
        <dbReference type="Proteomes" id="UP000008021"/>
    </source>
</evidence>
<reference evidence="10" key="2">
    <citation type="submission" date="2018-05" db="EMBL/GenBank/DDBJ databases">
        <title>OmerRS3 (Oryza meridionalis Reference Sequence Version 3).</title>
        <authorList>
            <person name="Zhang J."/>
            <person name="Kudrna D."/>
            <person name="Lee S."/>
            <person name="Talag J."/>
            <person name="Welchert J."/>
            <person name="Wing R.A."/>
        </authorList>
    </citation>
    <scope>NUCLEOTIDE SEQUENCE [LARGE SCALE GENOMIC DNA]</scope>
    <source>
        <strain evidence="10">cv. OR44</strain>
    </source>
</reference>